<dbReference type="InterPro" id="IPR000477">
    <property type="entry name" value="RT_dom"/>
</dbReference>
<accession>A0A388L3T5</accession>
<evidence type="ECO:0000259" key="2">
    <source>
        <dbReference type="PROSITE" id="PS50878"/>
    </source>
</evidence>
<evidence type="ECO:0000259" key="3">
    <source>
        <dbReference type="PROSITE" id="PS50994"/>
    </source>
</evidence>
<dbReference type="PROSITE" id="PS50878">
    <property type="entry name" value="RT_POL"/>
    <property type="match status" value="1"/>
</dbReference>
<dbReference type="Pfam" id="PF00665">
    <property type="entry name" value="rve"/>
    <property type="match status" value="1"/>
</dbReference>
<dbReference type="GO" id="GO:0015074">
    <property type="term" value="P:DNA integration"/>
    <property type="evidence" value="ECO:0007669"/>
    <property type="project" value="InterPro"/>
</dbReference>
<dbReference type="PANTHER" id="PTHR37984">
    <property type="entry name" value="PROTEIN CBG26694"/>
    <property type="match status" value="1"/>
</dbReference>
<dbReference type="Gene3D" id="3.30.70.270">
    <property type="match status" value="2"/>
</dbReference>
<name>A0A388L3T5_CHABU</name>
<evidence type="ECO:0000313" key="5">
    <source>
        <dbReference type="Proteomes" id="UP000265515"/>
    </source>
</evidence>
<comment type="caution">
    <text evidence="4">The sequence shown here is derived from an EMBL/GenBank/DDBJ whole genome shotgun (WGS) entry which is preliminary data.</text>
</comment>
<dbReference type="InterPro" id="IPR043128">
    <property type="entry name" value="Rev_trsase/Diguanyl_cyclase"/>
</dbReference>
<organism evidence="4 5">
    <name type="scientific">Chara braunii</name>
    <name type="common">Braun's stonewort</name>
    <dbReference type="NCBI Taxonomy" id="69332"/>
    <lineage>
        <taxon>Eukaryota</taxon>
        <taxon>Viridiplantae</taxon>
        <taxon>Streptophyta</taxon>
        <taxon>Charophyceae</taxon>
        <taxon>Charales</taxon>
        <taxon>Characeae</taxon>
        <taxon>Chara</taxon>
    </lineage>
</organism>
<dbReference type="PANTHER" id="PTHR37984:SF5">
    <property type="entry name" value="PROTEIN NYNRIN-LIKE"/>
    <property type="match status" value="1"/>
</dbReference>
<proteinExistence type="predicted"/>
<evidence type="ECO:0008006" key="6">
    <source>
        <dbReference type="Google" id="ProtNLM"/>
    </source>
</evidence>
<dbReference type="Gramene" id="GBG76966">
    <property type="protein sequence ID" value="GBG76966"/>
    <property type="gene ID" value="CBR_g23296"/>
</dbReference>
<dbReference type="PROSITE" id="PS50994">
    <property type="entry name" value="INTEGRASE"/>
    <property type="match status" value="1"/>
</dbReference>
<protein>
    <recommendedName>
        <fullName evidence="6">Integrase catalytic domain-containing protein</fullName>
    </recommendedName>
</protein>
<dbReference type="GO" id="GO:0003676">
    <property type="term" value="F:nucleic acid binding"/>
    <property type="evidence" value="ECO:0007669"/>
    <property type="project" value="InterPro"/>
</dbReference>
<dbReference type="InterPro" id="IPR041577">
    <property type="entry name" value="RT_RNaseH_2"/>
</dbReference>
<sequence>MGPGELEELRRQIDEMIDKGWIKPSESEFCAPVLFVPKKGGKLRMCIDYHGLNRITRKNAYPLPRIDDLLDVAGGCKVFSKIDLKSGYHQIKFDPADQHKTLFKTRDGLYEFTVMPYSLTNAPATFQSLMNKVLREQIGRFVVVYLDDILIFSKSMEEHLKHLEEVLTIVKKMQLHLIYLGHWLSAAGLEPEATKVEVICNWPQPVNIRELRYFLGLALYHRKFVPRFSIVARPSSRLTSKNVPYSWDTACTNVFHALKDALVSYPVLRIADPKLTFVVTTDASQYGIGAVLQQDQQDHGDGLQPLEYSSKRMPGVKVATSTYMRELYALRMALDHWKHYVLGRHFKVFSDHQTLKQKSMGLLTPLPIPDGPEKSVSIDFTDMGKVSESGYSQVMVIVDRFSKFLNLIPLSPHAPTELAIRDFQQKYILQFGTPKTLVSDQDPRFISTEWKDFTSQLGIKLCMTSGRHPEANGLVEEINQTLLQLLHALKIPNQETWDEELYSVKGLYNNSVHSATGMTPNRLHYSWQIRKPLSYLFPEQPVGLTPGRPGFKAKYDRLLKVAIAAMTKRQHAMIHHANKKRRPSDIHVGSYVWVKMSEFSWRRVAFASRVLTRLAEDLRCKEITRECQASNEPVKFGRNTHCSCWG</sequence>
<dbReference type="OMA" id="CAHTISM"/>
<dbReference type="Proteomes" id="UP000265515">
    <property type="component" value="Unassembled WGS sequence"/>
</dbReference>
<dbReference type="Gene3D" id="3.10.10.10">
    <property type="entry name" value="HIV Type 1 Reverse Transcriptase, subunit A, domain 1"/>
    <property type="match status" value="1"/>
</dbReference>
<dbReference type="SUPFAM" id="SSF56672">
    <property type="entry name" value="DNA/RNA polymerases"/>
    <property type="match status" value="1"/>
</dbReference>
<dbReference type="InterPro" id="IPR043502">
    <property type="entry name" value="DNA/RNA_pol_sf"/>
</dbReference>
<feature type="domain" description="Integrase catalytic" evidence="3">
    <location>
        <begin position="368"/>
        <end position="528"/>
    </location>
</feature>
<dbReference type="InterPro" id="IPR050951">
    <property type="entry name" value="Retrovirus_Pol_polyprotein"/>
</dbReference>
<evidence type="ECO:0000256" key="1">
    <source>
        <dbReference type="ARBA" id="ARBA00023268"/>
    </source>
</evidence>
<keyword evidence="5" id="KW-1185">Reference proteome</keyword>
<gene>
    <name evidence="4" type="ORF">CBR_g23296</name>
</gene>
<keyword evidence="1" id="KW-0511">Multifunctional enzyme</keyword>
<reference evidence="4 5" key="1">
    <citation type="journal article" date="2018" name="Cell">
        <title>The Chara Genome: Secondary Complexity and Implications for Plant Terrestrialization.</title>
        <authorList>
            <person name="Nishiyama T."/>
            <person name="Sakayama H."/>
            <person name="Vries J.D."/>
            <person name="Buschmann H."/>
            <person name="Saint-Marcoux D."/>
            <person name="Ullrich K.K."/>
            <person name="Haas F.B."/>
            <person name="Vanderstraeten L."/>
            <person name="Becker D."/>
            <person name="Lang D."/>
            <person name="Vosolsobe S."/>
            <person name="Rombauts S."/>
            <person name="Wilhelmsson P.K.I."/>
            <person name="Janitza P."/>
            <person name="Kern R."/>
            <person name="Heyl A."/>
            <person name="Rumpler F."/>
            <person name="Villalobos L.I.A.C."/>
            <person name="Clay J.M."/>
            <person name="Skokan R."/>
            <person name="Toyoda A."/>
            <person name="Suzuki Y."/>
            <person name="Kagoshima H."/>
            <person name="Schijlen E."/>
            <person name="Tajeshwar N."/>
            <person name="Catarino B."/>
            <person name="Hetherington A.J."/>
            <person name="Saltykova A."/>
            <person name="Bonnot C."/>
            <person name="Breuninger H."/>
            <person name="Symeonidi A."/>
            <person name="Radhakrishnan G.V."/>
            <person name="Van Nieuwerburgh F."/>
            <person name="Deforce D."/>
            <person name="Chang C."/>
            <person name="Karol K.G."/>
            <person name="Hedrich R."/>
            <person name="Ulvskov P."/>
            <person name="Glockner G."/>
            <person name="Delwiche C.F."/>
            <person name="Petrasek J."/>
            <person name="Van de Peer Y."/>
            <person name="Friml J."/>
            <person name="Beilby M."/>
            <person name="Dolan L."/>
            <person name="Kohara Y."/>
            <person name="Sugano S."/>
            <person name="Fujiyama A."/>
            <person name="Delaux P.-M."/>
            <person name="Quint M."/>
            <person name="TheiBen G."/>
            <person name="Hagemann M."/>
            <person name="Harholt J."/>
            <person name="Dunand C."/>
            <person name="Zachgo S."/>
            <person name="Langdale J."/>
            <person name="Maumus F."/>
            <person name="Straeten D.V.D."/>
            <person name="Gould S.B."/>
            <person name="Rensing S.A."/>
        </authorList>
    </citation>
    <scope>NUCLEOTIDE SEQUENCE [LARGE SCALE GENOMIC DNA]</scope>
    <source>
        <strain evidence="4 5">S276</strain>
    </source>
</reference>
<dbReference type="FunFam" id="3.30.70.270:FF:000020">
    <property type="entry name" value="Transposon Tf2-6 polyprotein-like Protein"/>
    <property type="match status" value="1"/>
</dbReference>
<dbReference type="SUPFAM" id="SSF53098">
    <property type="entry name" value="Ribonuclease H-like"/>
    <property type="match status" value="1"/>
</dbReference>
<dbReference type="OrthoDB" id="7699516at2759"/>
<evidence type="ECO:0000313" key="4">
    <source>
        <dbReference type="EMBL" id="GBG76966.1"/>
    </source>
</evidence>
<feature type="domain" description="Reverse transcriptase" evidence="2">
    <location>
        <begin position="17"/>
        <end position="219"/>
    </location>
</feature>
<dbReference type="Gene3D" id="3.30.420.10">
    <property type="entry name" value="Ribonuclease H-like superfamily/Ribonuclease H"/>
    <property type="match status" value="1"/>
</dbReference>
<dbReference type="AlphaFoldDB" id="A0A388L3T5"/>
<dbReference type="Pfam" id="PF17919">
    <property type="entry name" value="RT_RNaseH_2"/>
    <property type="match status" value="1"/>
</dbReference>
<dbReference type="EMBL" id="BFEA01000257">
    <property type="protein sequence ID" value="GBG76966.1"/>
    <property type="molecule type" value="Genomic_DNA"/>
</dbReference>
<dbReference type="InterPro" id="IPR001584">
    <property type="entry name" value="Integrase_cat-core"/>
</dbReference>
<dbReference type="InterPro" id="IPR012337">
    <property type="entry name" value="RNaseH-like_sf"/>
</dbReference>
<dbReference type="GO" id="GO:0003824">
    <property type="term" value="F:catalytic activity"/>
    <property type="evidence" value="ECO:0007669"/>
    <property type="project" value="UniProtKB-KW"/>
</dbReference>
<dbReference type="InterPro" id="IPR036397">
    <property type="entry name" value="RNaseH_sf"/>
</dbReference>
<dbReference type="Pfam" id="PF00078">
    <property type="entry name" value="RVT_1"/>
    <property type="match status" value="1"/>
</dbReference>
<dbReference type="CDD" id="cd01647">
    <property type="entry name" value="RT_LTR"/>
    <property type="match status" value="1"/>
</dbReference>